<protein>
    <submittedName>
        <fullName evidence="1">IS6 family transposase</fullName>
    </submittedName>
</protein>
<dbReference type="Proteomes" id="UP000277007">
    <property type="component" value="Unassembled WGS sequence"/>
</dbReference>
<gene>
    <name evidence="1" type="ORF">EJ903_26275</name>
</gene>
<feature type="non-terminal residue" evidence="1">
    <location>
        <position position="54"/>
    </location>
</feature>
<evidence type="ECO:0000313" key="1">
    <source>
        <dbReference type="EMBL" id="RTR10895.1"/>
    </source>
</evidence>
<name>A0A3S0HT72_9PROT</name>
<dbReference type="PANTHER" id="PTHR35528:SF3">
    <property type="entry name" value="BLL1675 PROTEIN"/>
    <property type="match status" value="1"/>
</dbReference>
<dbReference type="EMBL" id="RXMA01000092">
    <property type="protein sequence ID" value="RTR10895.1"/>
    <property type="molecule type" value="Genomic_DNA"/>
</dbReference>
<accession>A0A3S0HT72</accession>
<sequence>MIAAAVWLYFRFSLSLRMVEELLAARGITVSYETVRQWARKFGPEIATRLRRRA</sequence>
<comment type="caution">
    <text evidence="1">The sequence shown here is derived from an EMBL/GenBank/DDBJ whole genome shotgun (WGS) entry which is preliminary data.</text>
</comment>
<dbReference type="InterPro" id="IPR052183">
    <property type="entry name" value="IS_Transposase"/>
</dbReference>
<keyword evidence="2" id="KW-1185">Reference proteome</keyword>
<reference evidence="1 2" key="1">
    <citation type="submission" date="2018-12" db="EMBL/GenBank/DDBJ databases">
        <authorList>
            <person name="Yang Y."/>
        </authorList>
    </citation>
    <scope>NUCLEOTIDE SEQUENCE [LARGE SCALE GENOMIC DNA]</scope>
    <source>
        <strain evidence="1 2">L-25-5w-1</strain>
    </source>
</reference>
<dbReference type="AlphaFoldDB" id="A0A3S0HT72"/>
<proteinExistence type="predicted"/>
<organism evidence="1 2">
    <name type="scientific">Azospirillum griseum</name>
    <dbReference type="NCBI Taxonomy" id="2496639"/>
    <lineage>
        <taxon>Bacteria</taxon>
        <taxon>Pseudomonadati</taxon>
        <taxon>Pseudomonadota</taxon>
        <taxon>Alphaproteobacteria</taxon>
        <taxon>Rhodospirillales</taxon>
        <taxon>Azospirillaceae</taxon>
        <taxon>Azospirillum</taxon>
    </lineage>
</organism>
<dbReference type="PANTHER" id="PTHR35528">
    <property type="entry name" value="BLL1675 PROTEIN"/>
    <property type="match status" value="1"/>
</dbReference>
<evidence type="ECO:0000313" key="2">
    <source>
        <dbReference type="Proteomes" id="UP000277007"/>
    </source>
</evidence>